<keyword evidence="3" id="KW-0442">Lipid degradation</keyword>
<evidence type="ECO:0000256" key="5">
    <source>
        <dbReference type="SAM" id="MobiDB-lite"/>
    </source>
</evidence>
<dbReference type="AlphaFoldDB" id="A0A4Z1PRV7"/>
<sequence>MPILPDSITGKQKTGRRSSFASQNGKSGRVPNAKKPRSRPPADWRDQRWFLHGTLPRYTGPYSVGVMDIEVPAEHPQSFSHITRHKHHLFKLETVLFNIYYPSAFGSGAGKDSGGQAKWSRETWLSRPRRKIAQGYGRFAGFGPRGDLAVPWFAITTMLTKIPAFRNAELARHWPPSNNTYTAGAEVKNQEGPPPEGESAQPKFPLLIFSHGLGGTRSTYSSVCGEFASYGFVVCAIEHRDGSGPRTYINHTPGVETSIDSMEAKGDVDHAPKQKKKNYHKMDYVFPKANPRDTVPNSEKGVDQELRAAQIQLRLAEIEEALKVLTKMCNGQGAEIARHNLRRKGFKGGSSRGLQGVDWSLWENRFHLDQVTILGHSFGAATTIELLRASERFPYVSQGIIYDIWGAAVRTPSTPNGEDHQLKKPLLGINSEAFMYWQSNLDTVSALTNESKLTAPSWLITVRGTIHVSQSDFSILYPHICTFLLKMTANPKRALDLNISASLEFLSRVLIPERSAIIRRTMIVENILDLEPIKELPVDRKPNDKWTAVRLKIPHEARARLGASIERKMKRNRPDKDGKNESSAKNEIWMHIKTEEEGIKAWERQRGVGGKKQENDDGRDENVKREEEEGEAKEEEEEEWERIFTAIDYPVFTFILYLSYRAQITMKMSAILKWLPSSSTKPRRPHLVALRRESRDEIYW</sequence>
<organism evidence="6 7">
    <name type="scientific">Venturia nashicola</name>
    <dbReference type="NCBI Taxonomy" id="86259"/>
    <lineage>
        <taxon>Eukaryota</taxon>
        <taxon>Fungi</taxon>
        <taxon>Dikarya</taxon>
        <taxon>Ascomycota</taxon>
        <taxon>Pezizomycotina</taxon>
        <taxon>Dothideomycetes</taxon>
        <taxon>Pleosporomycetidae</taxon>
        <taxon>Venturiales</taxon>
        <taxon>Venturiaceae</taxon>
        <taxon>Venturia</taxon>
    </lineage>
</organism>
<dbReference type="Gene3D" id="3.40.50.1820">
    <property type="entry name" value="alpha/beta hydrolase"/>
    <property type="match status" value="1"/>
</dbReference>
<feature type="compositionally biased region" description="Polar residues" evidence="5">
    <location>
        <begin position="9"/>
        <end position="26"/>
    </location>
</feature>
<evidence type="ECO:0000256" key="2">
    <source>
        <dbReference type="ARBA" id="ARBA00022801"/>
    </source>
</evidence>
<accession>A0A4Z1PRV7</accession>
<dbReference type="GO" id="GO:0016042">
    <property type="term" value="P:lipid catabolic process"/>
    <property type="evidence" value="ECO:0007669"/>
    <property type="project" value="UniProtKB-KW"/>
</dbReference>
<dbReference type="Proteomes" id="UP000298493">
    <property type="component" value="Unassembled WGS sequence"/>
</dbReference>
<feature type="region of interest" description="Disordered" evidence="5">
    <location>
        <begin position="1"/>
        <end position="45"/>
    </location>
</feature>
<reference evidence="6 7" key="1">
    <citation type="submission" date="2019-04" db="EMBL/GenBank/DDBJ databases">
        <title>High contiguity whole genome sequence and gene annotation resource for two Venturia nashicola isolates.</title>
        <authorList>
            <person name="Prokchorchik M."/>
            <person name="Won K."/>
            <person name="Lee Y."/>
            <person name="Choi E.D."/>
            <person name="Segonzac C."/>
            <person name="Sohn K.H."/>
        </authorList>
    </citation>
    <scope>NUCLEOTIDE SEQUENCE [LARGE SCALE GENOMIC DNA]</scope>
    <source>
        <strain evidence="6 7">PRI2</strain>
    </source>
</reference>
<keyword evidence="7" id="KW-1185">Reference proteome</keyword>
<dbReference type="EC" id="3.1.1.47" evidence="1"/>
<feature type="compositionally biased region" description="Basic and acidic residues" evidence="5">
    <location>
        <begin position="600"/>
        <end position="627"/>
    </location>
</feature>
<name>A0A4Z1PRV7_9PEZI</name>
<dbReference type="EMBL" id="SNSC02000002">
    <property type="protein sequence ID" value="TID26875.1"/>
    <property type="molecule type" value="Genomic_DNA"/>
</dbReference>
<feature type="region of interest" description="Disordered" evidence="5">
    <location>
        <begin position="600"/>
        <end position="637"/>
    </location>
</feature>
<protein>
    <recommendedName>
        <fullName evidence="1">1-alkyl-2-acetylglycerophosphocholine esterase</fullName>
        <ecNumber evidence="1">3.1.1.47</ecNumber>
    </recommendedName>
</protein>
<gene>
    <name evidence="6" type="ORF">E6O75_ATG01368</name>
</gene>
<evidence type="ECO:0000256" key="3">
    <source>
        <dbReference type="ARBA" id="ARBA00022963"/>
    </source>
</evidence>
<keyword evidence="4" id="KW-0443">Lipid metabolism</keyword>
<proteinExistence type="predicted"/>
<dbReference type="STRING" id="86259.A0A4Z1PRV7"/>
<evidence type="ECO:0000313" key="6">
    <source>
        <dbReference type="EMBL" id="TID26875.1"/>
    </source>
</evidence>
<dbReference type="PANTHER" id="PTHR10272:SF0">
    <property type="entry name" value="PLATELET-ACTIVATING FACTOR ACETYLHYDROLASE"/>
    <property type="match status" value="1"/>
</dbReference>
<dbReference type="GO" id="GO:0003847">
    <property type="term" value="F:1-alkyl-2-acetylglycerophosphocholine esterase activity"/>
    <property type="evidence" value="ECO:0007669"/>
    <property type="project" value="UniProtKB-EC"/>
</dbReference>
<feature type="compositionally biased region" description="Acidic residues" evidence="5">
    <location>
        <begin position="628"/>
        <end position="637"/>
    </location>
</feature>
<dbReference type="InterPro" id="IPR029058">
    <property type="entry name" value="AB_hydrolase_fold"/>
</dbReference>
<feature type="region of interest" description="Disordered" evidence="5">
    <location>
        <begin position="563"/>
        <end position="588"/>
    </location>
</feature>
<feature type="region of interest" description="Disordered" evidence="5">
    <location>
        <begin position="181"/>
        <end position="200"/>
    </location>
</feature>
<evidence type="ECO:0000313" key="7">
    <source>
        <dbReference type="Proteomes" id="UP000298493"/>
    </source>
</evidence>
<comment type="caution">
    <text evidence="6">The sequence shown here is derived from an EMBL/GenBank/DDBJ whole genome shotgun (WGS) entry which is preliminary data.</text>
</comment>
<feature type="compositionally biased region" description="Basic and acidic residues" evidence="5">
    <location>
        <begin position="572"/>
        <end position="588"/>
    </location>
</feature>
<dbReference type="SUPFAM" id="SSF53474">
    <property type="entry name" value="alpha/beta-Hydrolases"/>
    <property type="match status" value="1"/>
</dbReference>
<dbReference type="Pfam" id="PF03403">
    <property type="entry name" value="PAF-AH_p_II"/>
    <property type="match status" value="1"/>
</dbReference>
<evidence type="ECO:0000256" key="4">
    <source>
        <dbReference type="ARBA" id="ARBA00023098"/>
    </source>
</evidence>
<dbReference type="PANTHER" id="PTHR10272">
    <property type="entry name" value="PLATELET-ACTIVATING FACTOR ACETYLHYDROLASE"/>
    <property type="match status" value="1"/>
</dbReference>
<evidence type="ECO:0000256" key="1">
    <source>
        <dbReference type="ARBA" id="ARBA00013201"/>
    </source>
</evidence>
<keyword evidence="2 6" id="KW-0378">Hydrolase</keyword>